<dbReference type="InterPro" id="IPR036866">
    <property type="entry name" value="RibonucZ/Hydroxyglut_hydro"/>
</dbReference>
<dbReference type="Pfam" id="PF12706">
    <property type="entry name" value="Lactamase_B_2"/>
    <property type="match status" value="1"/>
</dbReference>
<dbReference type="SUPFAM" id="SSF56281">
    <property type="entry name" value="Metallo-hydrolase/oxidoreductase"/>
    <property type="match status" value="1"/>
</dbReference>
<dbReference type="EMBL" id="QAYE01000008">
    <property type="protein sequence ID" value="PTW45139.1"/>
    <property type="molecule type" value="Genomic_DNA"/>
</dbReference>
<reference evidence="2 3" key="1">
    <citation type="submission" date="2018-04" db="EMBL/GenBank/DDBJ databases">
        <title>Genomic Encyclopedia of Type Strains, Phase III (KMG-III): the genomes of soil and plant-associated and newly described type strains.</title>
        <authorList>
            <person name="Whitman W."/>
        </authorList>
    </citation>
    <scope>NUCLEOTIDE SEQUENCE [LARGE SCALE GENOMIC DNA]</scope>
    <source>
        <strain evidence="2 3">MA-olki</strain>
    </source>
</reference>
<dbReference type="GO" id="GO:0008270">
    <property type="term" value="F:zinc ion binding"/>
    <property type="evidence" value="ECO:0007669"/>
    <property type="project" value="InterPro"/>
</dbReference>
<dbReference type="GO" id="GO:0005737">
    <property type="term" value="C:cytoplasm"/>
    <property type="evidence" value="ECO:0007669"/>
    <property type="project" value="TreeGrafter"/>
</dbReference>
<dbReference type="InterPro" id="IPR024884">
    <property type="entry name" value="NAPE-PLD"/>
</dbReference>
<protein>
    <submittedName>
        <fullName evidence="2">L-ascorbate metabolism protein UlaG (Beta-lactamase superfamily)</fullName>
    </submittedName>
</protein>
<proteinExistence type="predicted"/>
<dbReference type="Gene3D" id="3.60.15.10">
    <property type="entry name" value="Ribonuclease Z/Hydroxyacylglutathione hydrolase-like"/>
    <property type="match status" value="1"/>
</dbReference>
<dbReference type="InterPro" id="IPR001279">
    <property type="entry name" value="Metallo-B-lactamas"/>
</dbReference>
<dbReference type="PANTHER" id="PTHR15032">
    <property type="entry name" value="N-ACYL-PHOSPHATIDYLETHANOLAMINE-HYDROLYZING PHOSPHOLIPASE D"/>
    <property type="match status" value="1"/>
</dbReference>
<dbReference type="RefSeq" id="WP_107955306.1">
    <property type="nucleotide sequence ID" value="NZ_QAYE01000008.1"/>
</dbReference>
<sequence length="326" mass="35546">MPQNRYYQGPPSDHFDGLRFFNPGQAPTDRGLKDVLRWKLAPGVAKWPRSVPVTPAKPDARVDGIRITMIGHASLLIQAAGLNILTDPIWSERASPVSFAGPKRVAAPGIAFDDLPPIDVVLISHCHYDHFDVATLRRLQVAHTPLFVLPLGNDTILRATVPDARCVVGDWWDRLPIGEGITTTITPAYHWANRWPSDVRMALWAGHWLDTPAGAIWFAGDTAYGNGAIFGQIRERLGAPDVALIPIGAYAPRWFMAGQHVDPAEAVRIFGEVDAKQALGIHWGTFQLTDEARDAPQVALGEALDAATIPREKFVAAPPGGVFDFG</sequence>
<accession>A0A2T5U0Z9</accession>
<dbReference type="AlphaFoldDB" id="A0A2T5U0Z9"/>
<evidence type="ECO:0000313" key="3">
    <source>
        <dbReference type="Proteomes" id="UP000244013"/>
    </source>
</evidence>
<evidence type="ECO:0000259" key="1">
    <source>
        <dbReference type="Pfam" id="PF12706"/>
    </source>
</evidence>
<dbReference type="Proteomes" id="UP000244013">
    <property type="component" value="Unassembled WGS sequence"/>
</dbReference>
<dbReference type="GeneID" id="91007132"/>
<feature type="domain" description="Metallo-beta-lactamase" evidence="1">
    <location>
        <begin position="83"/>
        <end position="283"/>
    </location>
</feature>
<dbReference type="OrthoDB" id="9805728at2"/>
<dbReference type="GO" id="GO:0070290">
    <property type="term" value="F:N-acylphosphatidylethanolamine-specific phospholipase D activity"/>
    <property type="evidence" value="ECO:0007669"/>
    <property type="project" value="InterPro"/>
</dbReference>
<organism evidence="2 3">
    <name type="scientific">Sphingomonas faeni</name>
    <dbReference type="NCBI Taxonomy" id="185950"/>
    <lineage>
        <taxon>Bacteria</taxon>
        <taxon>Pseudomonadati</taxon>
        <taxon>Pseudomonadota</taxon>
        <taxon>Alphaproteobacteria</taxon>
        <taxon>Sphingomonadales</taxon>
        <taxon>Sphingomonadaceae</taxon>
        <taxon>Sphingomonas</taxon>
    </lineage>
</organism>
<comment type="caution">
    <text evidence="2">The sequence shown here is derived from an EMBL/GenBank/DDBJ whole genome shotgun (WGS) entry which is preliminary data.</text>
</comment>
<dbReference type="PIRSF" id="PIRSF038896">
    <property type="entry name" value="NAPE-PLD"/>
    <property type="match status" value="1"/>
</dbReference>
<evidence type="ECO:0000313" key="2">
    <source>
        <dbReference type="EMBL" id="PTW45139.1"/>
    </source>
</evidence>
<dbReference type="PANTHER" id="PTHR15032:SF4">
    <property type="entry name" value="N-ACYL-PHOSPHATIDYLETHANOLAMINE-HYDROLYZING PHOSPHOLIPASE D"/>
    <property type="match status" value="1"/>
</dbReference>
<name>A0A2T5U0Z9_9SPHN</name>
<gene>
    <name evidence="2" type="ORF">C8J25_108233</name>
</gene>